<name>A0A9E7JKS1_9LILI</name>
<sequence>MAICSLPSSPVGSFTYAFALSPFLGRRPPSRSPPRRSSPWAVASVCQSWFLDDLKALQKNSGAAVSNELVKDGRHLTDVAWKATMDLVVGDDDDGDSRVVEVVEQMRGKTIIVQEYGVELLIEERFLEVIESKVEVRKRWAMSKNRPTKRLLLASSSWSLRQEMVWEMRPQKRYGVDMEEAAPIKRSSSIGRYPTILTSLRSTLTMTLIKVSSSVVVQKTL</sequence>
<dbReference type="Proteomes" id="UP001055439">
    <property type="component" value="Chromosome 10"/>
</dbReference>
<protein>
    <submittedName>
        <fullName evidence="1">Uncharacterized protein</fullName>
    </submittedName>
</protein>
<evidence type="ECO:0000313" key="2">
    <source>
        <dbReference type="Proteomes" id="UP001055439"/>
    </source>
</evidence>
<gene>
    <name evidence="1" type="ORF">MUK42_05448</name>
</gene>
<evidence type="ECO:0000313" key="1">
    <source>
        <dbReference type="EMBL" id="URD84737.1"/>
    </source>
</evidence>
<dbReference type="AlphaFoldDB" id="A0A9E7JKS1"/>
<reference evidence="1" key="1">
    <citation type="submission" date="2022-05" db="EMBL/GenBank/DDBJ databases">
        <title>The Musa troglodytarum L. genome provides insights into the mechanism of non-climacteric behaviour and enrichment of carotenoids.</title>
        <authorList>
            <person name="Wang J."/>
        </authorList>
    </citation>
    <scope>NUCLEOTIDE SEQUENCE</scope>
    <source>
        <tissue evidence="1">Leaf</tissue>
    </source>
</reference>
<organism evidence="1 2">
    <name type="scientific">Musa troglodytarum</name>
    <name type="common">fe'i banana</name>
    <dbReference type="NCBI Taxonomy" id="320322"/>
    <lineage>
        <taxon>Eukaryota</taxon>
        <taxon>Viridiplantae</taxon>
        <taxon>Streptophyta</taxon>
        <taxon>Embryophyta</taxon>
        <taxon>Tracheophyta</taxon>
        <taxon>Spermatophyta</taxon>
        <taxon>Magnoliopsida</taxon>
        <taxon>Liliopsida</taxon>
        <taxon>Zingiberales</taxon>
        <taxon>Musaceae</taxon>
        <taxon>Musa</taxon>
    </lineage>
</organism>
<accession>A0A9E7JKS1</accession>
<dbReference type="EMBL" id="CP097503">
    <property type="protein sequence ID" value="URD84737.1"/>
    <property type="molecule type" value="Genomic_DNA"/>
</dbReference>
<proteinExistence type="predicted"/>
<keyword evidence="2" id="KW-1185">Reference proteome</keyword>